<dbReference type="GO" id="GO:0005634">
    <property type="term" value="C:nucleus"/>
    <property type="evidence" value="ECO:0007669"/>
    <property type="project" value="TreeGrafter"/>
</dbReference>
<dbReference type="Proteomes" id="UP000483820">
    <property type="component" value="Chromosome II"/>
</dbReference>
<dbReference type="CDD" id="cd00105">
    <property type="entry name" value="KH-I"/>
    <property type="match status" value="1"/>
</dbReference>
<dbReference type="GeneID" id="9812686"/>
<dbReference type="Gene3D" id="3.90.1140.10">
    <property type="entry name" value="Cyclic phosphodiesterase"/>
    <property type="match status" value="1"/>
</dbReference>
<dbReference type="EMBL" id="WUAV01000002">
    <property type="protein sequence ID" value="KAF1767882.1"/>
    <property type="molecule type" value="Genomic_DNA"/>
</dbReference>
<evidence type="ECO:0000259" key="1">
    <source>
        <dbReference type="SMART" id="SM00322"/>
    </source>
</evidence>
<dbReference type="Pfam" id="PF00013">
    <property type="entry name" value="KH_1"/>
    <property type="match status" value="1"/>
</dbReference>
<dbReference type="GO" id="GO:0003723">
    <property type="term" value="F:RNA binding"/>
    <property type="evidence" value="ECO:0007669"/>
    <property type="project" value="InterPro"/>
</dbReference>
<accession>A0A6A5HPZ0</accession>
<evidence type="ECO:0000313" key="3">
    <source>
        <dbReference type="Proteomes" id="UP000483820"/>
    </source>
</evidence>
<reference evidence="2 3" key="1">
    <citation type="submission" date="2019-12" db="EMBL/GenBank/DDBJ databases">
        <title>Chromosome-level assembly of the Caenorhabditis remanei genome.</title>
        <authorList>
            <person name="Teterina A.A."/>
            <person name="Willis J.H."/>
            <person name="Phillips P.C."/>
        </authorList>
    </citation>
    <scope>NUCLEOTIDE SEQUENCE [LARGE SCALE GENOMIC DNA]</scope>
    <source>
        <strain evidence="2 3">PX506</strain>
        <tissue evidence="2">Whole organism</tissue>
    </source>
</reference>
<dbReference type="Gene3D" id="3.30.1370.10">
    <property type="entry name" value="K Homology domain, type 1"/>
    <property type="match status" value="1"/>
</dbReference>
<dbReference type="InterPro" id="IPR004087">
    <property type="entry name" value="KH_dom"/>
</dbReference>
<dbReference type="SMART" id="SM00322">
    <property type="entry name" value="KH"/>
    <property type="match status" value="1"/>
</dbReference>
<dbReference type="PANTHER" id="PTHR13360:SF1">
    <property type="entry name" value="ACTIVATING SIGNAL COINTEGRATOR 1 COMPLEX SUBUNIT 1"/>
    <property type="match status" value="1"/>
</dbReference>
<evidence type="ECO:0000313" key="2">
    <source>
        <dbReference type="EMBL" id="KAF1767882.1"/>
    </source>
</evidence>
<dbReference type="KEGG" id="crq:GCK72_007841"/>
<protein>
    <recommendedName>
        <fullName evidence="1">K Homology domain-containing protein</fullName>
    </recommendedName>
</protein>
<dbReference type="GO" id="GO:0006355">
    <property type="term" value="P:regulation of DNA-templated transcription"/>
    <property type="evidence" value="ECO:0007669"/>
    <property type="project" value="TreeGrafter"/>
</dbReference>
<dbReference type="InterPro" id="IPR019510">
    <property type="entry name" value="AKAP7-like_phosphoesterase"/>
</dbReference>
<dbReference type="GO" id="GO:0006307">
    <property type="term" value="P:DNA alkylation repair"/>
    <property type="evidence" value="ECO:0007669"/>
    <property type="project" value="InterPro"/>
</dbReference>
<dbReference type="Pfam" id="PF10469">
    <property type="entry name" value="AKAP7_NLS"/>
    <property type="match status" value="1"/>
</dbReference>
<organism evidence="2 3">
    <name type="scientific">Caenorhabditis remanei</name>
    <name type="common">Caenorhabditis vulgaris</name>
    <dbReference type="NCBI Taxonomy" id="31234"/>
    <lineage>
        <taxon>Eukaryota</taxon>
        <taxon>Metazoa</taxon>
        <taxon>Ecdysozoa</taxon>
        <taxon>Nematoda</taxon>
        <taxon>Chromadorea</taxon>
        <taxon>Rhabditida</taxon>
        <taxon>Rhabditina</taxon>
        <taxon>Rhabditomorpha</taxon>
        <taxon>Rhabditoidea</taxon>
        <taxon>Rhabditidae</taxon>
        <taxon>Peloderinae</taxon>
        <taxon>Caenorhabditis</taxon>
    </lineage>
</organism>
<comment type="caution">
    <text evidence="2">The sequence shown here is derived from an EMBL/GenBank/DDBJ whole genome shotgun (WGS) entry which is preliminary data.</text>
</comment>
<name>A0A6A5HPZ0_CAERE</name>
<dbReference type="InterPro" id="IPR036612">
    <property type="entry name" value="KH_dom_type_1_sf"/>
</dbReference>
<dbReference type="AlphaFoldDB" id="A0A6A5HPZ0"/>
<dbReference type="InterPro" id="IPR004088">
    <property type="entry name" value="KH_dom_type_1"/>
</dbReference>
<proteinExistence type="predicted"/>
<dbReference type="CTD" id="9812686"/>
<dbReference type="InterPro" id="IPR009210">
    <property type="entry name" value="ASCC1"/>
</dbReference>
<dbReference type="PANTHER" id="PTHR13360">
    <property type="entry name" value="ACTIVATING SIGNAL COINTEGRATOR 1 COMPLEX SUBUNIT 1"/>
    <property type="match status" value="1"/>
</dbReference>
<dbReference type="RefSeq" id="XP_053590678.1">
    <property type="nucleotide sequence ID" value="XM_053726484.1"/>
</dbReference>
<feature type="domain" description="K Homology" evidence="1">
    <location>
        <begin position="96"/>
        <end position="166"/>
    </location>
</feature>
<dbReference type="SUPFAM" id="SSF54791">
    <property type="entry name" value="Eukaryotic type KH-domain (KH-domain type I)"/>
    <property type="match status" value="1"/>
</dbReference>
<gene>
    <name evidence="2" type="ORF">GCK72_007841</name>
</gene>
<sequence length="483" mass="54456">MSLPLSTGTYSINGRKYRKTAYQKVGGASATEITVDQFEDTPDVYEDEPSIGCIAPPPGLPALKQKIGKATAKSETTVSMDPQPTEDERITVVGGKKWMATIQVPACFIGKLIGMNRRALNSLENDTQCRVKTPRREQKDKPCEITSIISLECVQRCLDRIEIFVDDARKSSRPTHFVAFPCDHPEIQENFEVFKKLVMDSNEFHESTRNPQLFTKTSRLHLTISVVRLFDESDMKKMEEAFRVIHDEIKPLLDSAPLIADIQGIDMMNDDPSQVSVIYAKIKGEKVQKIANFVSRRLVELLGGNSGNSEDVVTDSEDVKLHMTLMNSRYVSQQDKKNSKNSFNAKKMLEDLKEMHFGTIQINEDQVQLPDPGSKIPRIKYSNPVLDRRSPGSSTVTLIQDPRSLGSGSKICWVKYSNSDPGSKIRRIKYRSKIRRIKYSNPIQDPRSVGSSTVTRSRIQDLLDHVMPDPSDVDPIVRIIKLQ</sequence>